<keyword evidence="2" id="KW-1185">Reference proteome</keyword>
<organism evidence="1 2">
    <name type="scientific">Gigaspora margarita</name>
    <dbReference type="NCBI Taxonomy" id="4874"/>
    <lineage>
        <taxon>Eukaryota</taxon>
        <taxon>Fungi</taxon>
        <taxon>Fungi incertae sedis</taxon>
        <taxon>Mucoromycota</taxon>
        <taxon>Glomeromycotina</taxon>
        <taxon>Glomeromycetes</taxon>
        <taxon>Diversisporales</taxon>
        <taxon>Gigasporaceae</taxon>
        <taxon>Gigaspora</taxon>
    </lineage>
</organism>
<evidence type="ECO:0000313" key="2">
    <source>
        <dbReference type="Proteomes" id="UP000789901"/>
    </source>
</evidence>
<comment type="caution">
    <text evidence="1">The sequence shown here is derived from an EMBL/GenBank/DDBJ whole genome shotgun (WGS) entry which is preliminary data.</text>
</comment>
<reference evidence="1 2" key="1">
    <citation type="submission" date="2021-06" db="EMBL/GenBank/DDBJ databases">
        <authorList>
            <person name="Kallberg Y."/>
            <person name="Tangrot J."/>
            <person name="Rosling A."/>
        </authorList>
    </citation>
    <scope>NUCLEOTIDE SEQUENCE [LARGE SCALE GENOMIC DNA]</scope>
    <source>
        <strain evidence="1 2">120-4 pot B 10/14</strain>
    </source>
</reference>
<sequence length="93" mass="10194">MVPLYKAQFSKVIKVFHGSVNNLKNYSIEDLIKANLKDKNACYLMIIGKSNSIVKSVNILNQIVGLALSSNSEDVGNEELVAFGEIDSGYIVD</sequence>
<gene>
    <name evidence="1" type="ORF">GMARGA_LOCUS5817</name>
</gene>
<protein>
    <submittedName>
        <fullName evidence="1">45819_t:CDS:1</fullName>
    </submittedName>
</protein>
<proteinExistence type="predicted"/>
<dbReference type="EMBL" id="CAJVQB010002527">
    <property type="protein sequence ID" value="CAG8578164.1"/>
    <property type="molecule type" value="Genomic_DNA"/>
</dbReference>
<evidence type="ECO:0000313" key="1">
    <source>
        <dbReference type="EMBL" id="CAG8578164.1"/>
    </source>
</evidence>
<dbReference type="Proteomes" id="UP000789901">
    <property type="component" value="Unassembled WGS sequence"/>
</dbReference>
<accession>A0ABN7UGV3</accession>
<name>A0ABN7UGV3_GIGMA</name>